<reference evidence="11" key="1">
    <citation type="journal article" date="2017" name="Int. J. Syst. Evol. Microbiol.">
        <title>Notoacmeibacter marinus gen. nov., sp. nov., isolated from the gut of a limpet and proposal of Notoacmeibacteraceae fam. nov. in the order Rhizobiales of the class Alphaproteobacteria.</title>
        <authorList>
            <person name="Huang Z."/>
            <person name="Guo F."/>
            <person name="Lai Q."/>
        </authorList>
    </citation>
    <scope>NUCLEOTIDE SEQUENCE [LARGE SCALE GENOMIC DNA]</scope>
    <source>
        <strain evidence="11">XMTR2A4</strain>
    </source>
</reference>
<evidence type="ECO:0000256" key="4">
    <source>
        <dbReference type="ARBA" id="ARBA00015486"/>
    </source>
</evidence>
<comment type="catalytic activity">
    <reaction evidence="9">
        <text>5,6-dimethylbenzimidazole + nicotinate beta-D-ribonucleotide = alpha-ribazole 5'-phosphate + nicotinate + H(+)</text>
        <dbReference type="Rhea" id="RHEA:11196"/>
        <dbReference type="ChEBI" id="CHEBI:15378"/>
        <dbReference type="ChEBI" id="CHEBI:15890"/>
        <dbReference type="ChEBI" id="CHEBI:32544"/>
        <dbReference type="ChEBI" id="CHEBI:57502"/>
        <dbReference type="ChEBI" id="CHEBI:57918"/>
        <dbReference type="EC" id="2.4.2.21"/>
    </reaction>
</comment>
<dbReference type="GO" id="GO:0008939">
    <property type="term" value="F:nicotinate-nucleotide-dimethylbenzimidazole phosphoribosyltransferase activity"/>
    <property type="evidence" value="ECO:0007669"/>
    <property type="project" value="UniProtKB-EC"/>
</dbReference>
<keyword evidence="6" id="KW-0328">Glycosyltransferase</keyword>
<dbReference type="PANTHER" id="PTHR43463:SF1">
    <property type="entry name" value="NICOTINATE-NUCLEOTIDE--DIMETHYLBENZIMIDAZOLE PHOSPHORIBOSYLTRANSFERASE"/>
    <property type="match status" value="1"/>
</dbReference>
<evidence type="ECO:0000256" key="8">
    <source>
        <dbReference type="ARBA" id="ARBA00030686"/>
    </source>
</evidence>
<evidence type="ECO:0000256" key="6">
    <source>
        <dbReference type="ARBA" id="ARBA00022676"/>
    </source>
</evidence>
<name>A0A231UY98_9HYPH</name>
<comment type="caution">
    <text evidence="10">The sequence shown here is derived from an EMBL/GenBank/DDBJ whole genome shotgun (WGS) entry which is preliminary data.</text>
</comment>
<dbReference type="InterPro" id="IPR036087">
    <property type="entry name" value="Nict_dMeBzImd_PRibTrfase_sf"/>
</dbReference>
<evidence type="ECO:0000313" key="10">
    <source>
        <dbReference type="EMBL" id="OXT00306.1"/>
    </source>
</evidence>
<gene>
    <name evidence="10" type="ORF">B7H23_09150</name>
</gene>
<dbReference type="InterPro" id="IPR023195">
    <property type="entry name" value="Nict_dMeBzImd_PRibTrfase_N"/>
</dbReference>
<dbReference type="EMBL" id="NBYO01000002">
    <property type="protein sequence ID" value="OXT00306.1"/>
    <property type="molecule type" value="Genomic_DNA"/>
</dbReference>
<dbReference type="RefSeq" id="WP_094077133.1">
    <property type="nucleotide sequence ID" value="NZ_NBYO01000002.1"/>
</dbReference>
<dbReference type="Gene3D" id="3.40.50.10210">
    <property type="match status" value="1"/>
</dbReference>
<comment type="pathway">
    <text evidence="1">Nucleoside biosynthesis; alpha-ribazole biosynthesis; alpha-ribazole from 5,6-dimethylbenzimidazole: step 1/2.</text>
</comment>
<dbReference type="GO" id="GO:0009236">
    <property type="term" value="P:cobalamin biosynthetic process"/>
    <property type="evidence" value="ECO:0007669"/>
    <property type="project" value="UniProtKB-KW"/>
</dbReference>
<dbReference type="EC" id="2.4.2.21" evidence="3"/>
<dbReference type="UniPathway" id="UPA00061">
    <property type="reaction ID" value="UER00516"/>
</dbReference>
<dbReference type="CDD" id="cd02439">
    <property type="entry name" value="DMB-PRT_CobT"/>
    <property type="match status" value="1"/>
</dbReference>
<evidence type="ECO:0000256" key="3">
    <source>
        <dbReference type="ARBA" id="ARBA00011991"/>
    </source>
</evidence>
<evidence type="ECO:0000256" key="7">
    <source>
        <dbReference type="ARBA" id="ARBA00022679"/>
    </source>
</evidence>
<accession>A0A231UY98</accession>
<evidence type="ECO:0000256" key="1">
    <source>
        <dbReference type="ARBA" id="ARBA00005049"/>
    </source>
</evidence>
<organism evidence="10 11">
    <name type="scientific">Notoacmeibacter marinus</name>
    <dbReference type="NCBI Taxonomy" id="1876515"/>
    <lineage>
        <taxon>Bacteria</taxon>
        <taxon>Pseudomonadati</taxon>
        <taxon>Pseudomonadota</taxon>
        <taxon>Alphaproteobacteria</taxon>
        <taxon>Hyphomicrobiales</taxon>
        <taxon>Notoacmeibacteraceae</taxon>
        <taxon>Notoacmeibacter</taxon>
    </lineage>
</organism>
<evidence type="ECO:0000313" key="11">
    <source>
        <dbReference type="Proteomes" id="UP000215405"/>
    </source>
</evidence>
<comment type="similarity">
    <text evidence="2">Belongs to the CobT family.</text>
</comment>
<evidence type="ECO:0000256" key="5">
    <source>
        <dbReference type="ARBA" id="ARBA00022573"/>
    </source>
</evidence>
<dbReference type="Proteomes" id="UP000215405">
    <property type="component" value="Unassembled WGS sequence"/>
</dbReference>
<sequence length="330" mass="33976">MASGLPFDDFRNLLTMLPTPDHAAGQRVETELRTRASGQNLGRLADIARWYGTWSGRPLKPVSRPLCAVFAGNHGHAYAPDTPWDAARTQAMVDLAAAGGSAVNGACVAQDVGLRILDLALDHPTADIRADAALDERACAATMAFGMEAMAGGSDLLAIGAMGEGSDVSSAALLTAMFGGSADVFVGEATDDLSAAREAAVKAALRQHKGHLSDPFEALRRLGGREHAAMAGLLLASRLESVPVVVSGRTALAVLTVLHKANAMAVGHCILADPGRQPGAARAARRLGLTPLLDYGMDTDDGAAAVLGAGLVKTAVNMASVMAEPVQAER</sequence>
<keyword evidence="11" id="KW-1185">Reference proteome</keyword>
<dbReference type="SUPFAM" id="SSF52733">
    <property type="entry name" value="Nicotinate mononucleotide:5,6-dimethylbenzimidazole phosphoribosyltransferase (CobT)"/>
    <property type="match status" value="1"/>
</dbReference>
<proteinExistence type="inferred from homology"/>
<protein>
    <recommendedName>
        <fullName evidence="4">Nicotinate-nucleotide--dimethylbenzimidazole phosphoribosyltransferase</fullName>
        <ecNumber evidence="3">2.4.2.21</ecNumber>
    </recommendedName>
    <alternativeName>
        <fullName evidence="8">N(1)-alpha-phosphoribosyltransferase</fullName>
    </alternativeName>
</protein>
<dbReference type="Pfam" id="PF02277">
    <property type="entry name" value="DBI_PRT"/>
    <property type="match status" value="1"/>
</dbReference>
<evidence type="ECO:0000256" key="9">
    <source>
        <dbReference type="ARBA" id="ARBA00047340"/>
    </source>
</evidence>
<evidence type="ECO:0000256" key="2">
    <source>
        <dbReference type="ARBA" id="ARBA00007110"/>
    </source>
</evidence>
<dbReference type="InterPro" id="IPR003200">
    <property type="entry name" value="Nict_dMeBzImd_PRibTrfase"/>
</dbReference>
<dbReference type="Gene3D" id="1.10.1610.10">
    <property type="match status" value="1"/>
</dbReference>
<keyword evidence="5" id="KW-0169">Cobalamin biosynthesis</keyword>
<dbReference type="AlphaFoldDB" id="A0A231UY98"/>
<keyword evidence="7" id="KW-0808">Transferase</keyword>
<dbReference type="PANTHER" id="PTHR43463">
    <property type="entry name" value="NICOTINATE-NUCLEOTIDE--DIMETHYLBENZIMIDAZOLE PHOSPHORIBOSYLTRANSFERASE"/>
    <property type="match status" value="1"/>
</dbReference>